<dbReference type="AlphaFoldDB" id="A0A448WCK5"/>
<name>A0A448WCK5_9PLAT</name>
<proteinExistence type="predicted"/>
<dbReference type="OrthoDB" id="10013157at2759"/>
<evidence type="ECO:0000313" key="1">
    <source>
        <dbReference type="EMBL" id="VEL08526.1"/>
    </source>
</evidence>
<comment type="caution">
    <text evidence="1">The sequence shown here is derived from an EMBL/GenBank/DDBJ whole genome shotgun (WGS) entry which is preliminary data.</text>
</comment>
<protein>
    <submittedName>
        <fullName evidence="1">Uncharacterized protein</fullName>
    </submittedName>
</protein>
<sequence length="447" mass="48765">MNALSHYLSSSSVVEHSCRKEQSPCELSRAASVNSASAQAASAGNALFLRAQYDALRRLRVYWLPRWLLHWETRVTNTSLPGILGLLGLPAPELSTPGQLSGKSDPLDGTLASSTSRLAITAVSLNEPTANLQIGLSGSSSGQQISTHTYTMPSSQTTKQTSRMAALEGTSIPTGRSTGAKISERKCSFQSSDRFYLPTSYASVTTNTSTKVAGDIADTNTKQTAFSLVRESQQVEAFKTPFLHVFPRLHPPLSDLFGSDTNLNAEIFRSQPDVAPLLYPVLPECCRKESNADSGFSKNSQALTWHPQHINLAWSLPCRPDFLFLVGLRRSNLSWSQMKKTGLQASERLMPLAGSINSTLVDLASQTAQKWKTIDLQVNTSCTSEVSDKTQLFGQTAEHLHRLPQYLEESEEIDLKLVKENELVQKVRATILADASCGGPFKAYLGV</sequence>
<organism evidence="1 2">
    <name type="scientific">Protopolystoma xenopodis</name>
    <dbReference type="NCBI Taxonomy" id="117903"/>
    <lineage>
        <taxon>Eukaryota</taxon>
        <taxon>Metazoa</taxon>
        <taxon>Spiralia</taxon>
        <taxon>Lophotrochozoa</taxon>
        <taxon>Platyhelminthes</taxon>
        <taxon>Monogenea</taxon>
        <taxon>Polyopisthocotylea</taxon>
        <taxon>Polystomatidea</taxon>
        <taxon>Polystomatidae</taxon>
        <taxon>Protopolystoma</taxon>
    </lineage>
</organism>
<gene>
    <name evidence="1" type="ORF">PXEA_LOCUS1966</name>
</gene>
<evidence type="ECO:0000313" key="2">
    <source>
        <dbReference type="Proteomes" id="UP000784294"/>
    </source>
</evidence>
<dbReference type="EMBL" id="CAAALY010004198">
    <property type="protein sequence ID" value="VEL08526.1"/>
    <property type="molecule type" value="Genomic_DNA"/>
</dbReference>
<dbReference type="Proteomes" id="UP000784294">
    <property type="component" value="Unassembled WGS sequence"/>
</dbReference>
<accession>A0A448WCK5</accession>
<reference evidence="1" key="1">
    <citation type="submission" date="2018-11" db="EMBL/GenBank/DDBJ databases">
        <authorList>
            <consortium name="Pathogen Informatics"/>
        </authorList>
    </citation>
    <scope>NUCLEOTIDE SEQUENCE</scope>
</reference>
<keyword evidence="2" id="KW-1185">Reference proteome</keyword>